<dbReference type="InterPro" id="IPR021109">
    <property type="entry name" value="Peptidase_aspartic_dom_sf"/>
</dbReference>
<dbReference type="PANTHER" id="PTHR48154:SF1">
    <property type="entry name" value="PROTEIN, PUTATIVE-RELATED"/>
    <property type="match status" value="1"/>
</dbReference>
<dbReference type="Pfam" id="PF03732">
    <property type="entry name" value="Retrotrans_gag"/>
    <property type="match status" value="1"/>
</dbReference>
<proteinExistence type="predicted"/>
<feature type="coiled-coil region" evidence="1">
    <location>
        <begin position="391"/>
        <end position="425"/>
    </location>
</feature>
<dbReference type="CDD" id="cd00303">
    <property type="entry name" value="retropepsin_like"/>
    <property type="match status" value="1"/>
</dbReference>
<evidence type="ECO:0000259" key="4">
    <source>
        <dbReference type="Pfam" id="PF24924"/>
    </source>
</evidence>
<gene>
    <name evidence="5" type="ORF">TSUD_377400</name>
</gene>
<dbReference type="Proteomes" id="UP000242715">
    <property type="component" value="Unassembled WGS sequence"/>
</dbReference>
<dbReference type="InterPro" id="IPR005162">
    <property type="entry name" value="Retrotrans_gag_dom"/>
</dbReference>
<feature type="coiled-coil region" evidence="1">
    <location>
        <begin position="572"/>
        <end position="606"/>
    </location>
</feature>
<keyword evidence="6" id="KW-1185">Reference proteome</keyword>
<name>A0A2Z6PSF7_TRISU</name>
<accession>A0A2Z6PSF7</accession>
<dbReference type="EMBL" id="DF974579">
    <property type="protein sequence ID" value="GAU49527.1"/>
    <property type="molecule type" value="Genomic_DNA"/>
</dbReference>
<dbReference type="OrthoDB" id="1302650at2759"/>
<evidence type="ECO:0000259" key="3">
    <source>
        <dbReference type="Pfam" id="PF03732"/>
    </source>
</evidence>
<protein>
    <submittedName>
        <fullName evidence="5">Uncharacterized protein</fullName>
    </submittedName>
</protein>
<evidence type="ECO:0000313" key="6">
    <source>
        <dbReference type="Proteomes" id="UP000242715"/>
    </source>
</evidence>
<reference evidence="6" key="1">
    <citation type="journal article" date="2017" name="Front. Plant Sci.">
        <title>Climate Clever Clovers: New Paradigm to Reduce the Environmental Footprint of Ruminants by Breeding Low Methanogenic Forages Utilizing Haplotype Variation.</title>
        <authorList>
            <person name="Kaur P."/>
            <person name="Appels R."/>
            <person name="Bayer P.E."/>
            <person name="Keeble-Gagnere G."/>
            <person name="Wang J."/>
            <person name="Hirakawa H."/>
            <person name="Shirasawa K."/>
            <person name="Vercoe P."/>
            <person name="Stefanova K."/>
            <person name="Durmic Z."/>
            <person name="Nichols P."/>
            <person name="Revell C."/>
            <person name="Isobe S.N."/>
            <person name="Edwards D."/>
            <person name="Erskine W."/>
        </authorList>
    </citation>
    <scope>NUCLEOTIDE SEQUENCE [LARGE SCALE GENOMIC DNA]</scope>
    <source>
        <strain evidence="6">cv. Daliak</strain>
    </source>
</reference>
<sequence>MASTRRHTPTLKVKKPQVESLKGLSEGMTSIAKKSFELDYGLILNLLHVEIDDMALTTLAQFYDPPLRCFTFQDFQLAPTLEEFAKILGCNLEEHGPYVGLGEEPPMKEIAKALHLTSTEVSSWLEDKKNDRKGVSKGFSRGVLEAKAQALLEKKDWKPFNAVLALLVYGLVLFPDVENFVDFSAIGVFIAGNPVSALLADLYYSLHIKYEGRRKGMLFCCVPLLQEWLTSHLPKKDSFVSNPAGLKWHQRMMALTEKDIFWYSRELDGTEIILSCGDFPNVPLMGTRGCINYNPVLAFRQLGYPMEDEPDNNLLEEFILKEGEENPALLRKIRRAWGQIHKKPWTKKNCIAKPLYTQWVRERVEANRLPFDMVVRPLSPEPITMVPIEEAEELKAKISELQKKNEEWESKYLQVEGKRARLERDLKYQEGVLQESQKSLRESEDKREKIGDGMLSARENLIAKDEEIERLKQSYGKIKEFGQSATASQKKWRLRYLEQVEETKKIKKQWRHEGNQSQEFEGLYTQEKARREYLQANMERVLAQKNQEKFVDRSLPKVARLPRPKPTRTHNTRLGRKRMDALEQENAQLQEQVTTFRAELDRVNALVEALVAAQNRPPTPQAPVISEIVSTPIPATHGSTPQQNMPERYPWGMPLNFNRGGHPGATEIPTPTIQHAIPVPRSGTPVPQIHVPVSQPTTVVTNPLIHVTPHDNEPIYHAENVRGYSQMDEILEKFDDMQREIKALRGKDLFGKNAHDLCLVPNVLIPAKFKVPDFEKYKGNTCPQSHLVMYARKMSTQTDNDQLLIHYFQDSLTGAALKWYMSLDGVKIRTFNDLGEAFVRHYKYNLDMAPNRDQLQAMSQKDKETFKEYAQRWREIAAQVNSLKDEDEMARIFLNTLGPFYYERMIASPTNDFTELVNIGVRLEEGVRQGRLVKENVPANTVTNMSPLFPRVPVIGPSFSKNLSNILKQPYQQQYQQQIPPQYAQQNRAQRPPQQFDPIPMKYAELLPALLGKNLVQTRPPPPVPENLPRWYRADLSCAFHQGAPGHDIEHCFALKSEVQRLVRANVLSFKDVNPNIQANPLPNHGASVNMVFGCSGKFQVFDIRHIREPLVQTHKNLCKLFFFKHDHEACPICPNNPRGCQQVRTDIQGMLDRRELQITYKRNEDEDPNDGNDTGSSLNVMPKATLARLSYQGAPMRHSGVVVKAFDGSKKPVIGEVDLPMMIGPHLFQITFQVMDIQATYSCLLGRPWIHDAGAVTSTLHQKLKFVKNGKLVIVGGEQALLVSHLSSFSFISASDVDGTQFQGLSLDDKNTKKNVTSISSFRDAQEVVQNGLSAGWGQVVTLPENKYREGVGFSPSSTRAPKRNVVNGPIEDTFYSAGFIHPSLPEVNVIIEDDSNVGGMHFQSRLQVGDKL</sequence>
<feature type="domain" description="Retrotransposon gag" evidence="3">
    <location>
        <begin position="808"/>
        <end position="897"/>
    </location>
</feature>
<dbReference type="InterPro" id="IPR056647">
    <property type="entry name" value="DUF7745"/>
</dbReference>
<dbReference type="Gene3D" id="2.40.70.10">
    <property type="entry name" value="Acid Proteases"/>
    <property type="match status" value="1"/>
</dbReference>
<dbReference type="PANTHER" id="PTHR48154">
    <property type="entry name" value="PROTEIN, PUTATIVE-RELATED"/>
    <property type="match status" value="1"/>
</dbReference>
<evidence type="ECO:0000256" key="1">
    <source>
        <dbReference type="SAM" id="Coils"/>
    </source>
</evidence>
<keyword evidence="1" id="KW-0175">Coiled coil</keyword>
<organism evidence="5 6">
    <name type="scientific">Trifolium subterraneum</name>
    <name type="common">Subterranean clover</name>
    <dbReference type="NCBI Taxonomy" id="3900"/>
    <lineage>
        <taxon>Eukaryota</taxon>
        <taxon>Viridiplantae</taxon>
        <taxon>Streptophyta</taxon>
        <taxon>Embryophyta</taxon>
        <taxon>Tracheophyta</taxon>
        <taxon>Spermatophyta</taxon>
        <taxon>Magnoliopsida</taxon>
        <taxon>eudicotyledons</taxon>
        <taxon>Gunneridae</taxon>
        <taxon>Pentapetalae</taxon>
        <taxon>rosids</taxon>
        <taxon>fabids</taxon>
        <taxon>Fabales</taxon>
        <taxon>Fabaceae</taxon>
        <taxon>Papilionoideae</taxon>
        <taxon>50 kb inversion clade</taxon>
        <taxon>NPAAA clade</taxon>
        <taxon>Hologalegina</taxon>
        <taxon>IRL clade</taxon>
        <taxon>Trifolieae</taxon>
        <taxon>Trifolium</taxon>
    </lineage>
</organism>
<evidence type="ECO:0000313" key="5">
    <source>
        <dbReference type="EMBL" id="GAU49527.1"/>
    </source>
</evidence>
<evidence type="ECO:0000256" key="2">
    <source>
        <dbReference type="SAM" id="MobiDB-lite"/>
    </source>
</evidence>
<dbReference type="Pfam" id="PF24924">
    <property type="entry name" value="DUF7745"/>
    <property type="match status" value="1"/>
</dbReference>
<feature type="region of interest" description="Disordered" evidence="2">
    <location>
        <begin position="1161"/>
        <end position="1180"/>
    </location>
</feature>
<feature type="domain" description="DUF7745" evidence="4">
    <location>
        <begin position="21"/>
        <end position="365"/>
    </location>
</feature>